<proteinExistence type="inferred from homology"/>
<evidence type="ECO:0000256" key="3">
    <source>
        <dbReference type="ARBA" id="ARBA00023143"/>
    </source>
</evidence>
<organism evidence="5 6">
    <name type="scientific">Paludibacterium paludis</name>
    <dbReference type="NCBI Taxonomy" id="1225769"/>
    <lineage>
        <taxon>Bacteria</taxon>
        <taxon>Pseudomonadati</taxon>
        <taxon>Pseudomonadota</taxon>
        <taxon>Betaproteobacteria</taxon>
        <taxon>Neisseriales</taxon>
        <taxon>Chromobacteriaceae</taxon>
        <taxon>Paludibacterium</taxon>
    </lineage>
</organism>
<dbReference type="PANTHER" id="PTHR34653">
    <property type="match status" value="1"/>
</dbReference>
<dbReference type="GO" id="GO:0009425">
    <property type="term" value="C:bacterial-type flagellum basal body"/>
    <property type="evidence" value="ECO:0007669"/>
    <property type="project" value="UniProtKB-SubCell"/>
</dbReference>
<dbReference type="Proteomes" id="UP000645257">
    <property type="component" value="Unassembled WGS sequence"/>
</dbReference>
<evidence type="ECO:0000256" key="4">
    <source>
        <dbReference type="HAMAP-Rule" id="MF_00724"/>
    </source>
</evidence>
<keyword evidence="3 4" id="KW-0975">Bacterial flagellum</keyword>
<dbReference type="RefSeq" id="WP_189536756.1">
    <property type="nucleotide sequence ID" value="NZ_BMYX01000027.1"/>
</dbReference>
<evidence type="ECO:0000313" key="5">
    <source>
        <dbReference type="EMBL" id="GGY28827.1"/>
    </source>
</evidence>
<dbReference type="Pfam" id="PF02049">
    <property type="entry name" value="FliE"/>
    <property type="match status" value="1"/>
</dbReference>
<dbReference type="EMBL" id="BMYX01000027">
    <property type="protein sequence ID" value="GGY28827.1"/>
    <property type="molecule type" value="Genomic_DNA"/>
</dbReference>
<dbReference type="AlphaFoldDB" id="A0A918P722"/>
<accession>A0A918P722</accession>
<dbReference type="HAMAP" id="MF_00724">
    <property type="entry name" value="FliE"/>
    <property type="match status" value="1"/>
</dbReference>
<comment type="caution">
    <text evidence="5">The sequence shown here is derived from an EMBL/GenBank/DDBJ whole genome shotgun (WGS) entry which is preliminary data.</text>
</comment>
<dbReference type="PANTHER" id="PTHR34653:SF1">
    <property type="entry name" value="FLAGELLAR HOOK-BASAL BODY COMPLEX PROTEIN FLIE"/>
    <property type="match status" value="1"/>
</dbReference>
<evidence type="ECO:0000313" key="6">
    <source>
        <dbReference type="Proteomes" id="UP000645257"/>
    </source>
</evidence>
<reference evidence="5" key="1">
    <citation type="journal article" date="2014" name="Int. J. Syst. Evol. Microbiol.">
        <title>Complete genome sequence of Corynebacterium casei LMG S-19264T (=DSM 44701T), isolated from a smear-ripened cheese.</title>
        <authorList>
            <consortium name="US DOE Joint Genome Institute (JGI-PGF)"/>
            <person name="Walter F."/>
            <person name="Albersmeier A."/>
            <person name="Kalinowski J."/>
            <person name="Ruckert C."/>
        </authorList>
    </citation>
    <scope>NUCLEOTIDE SEQUENCE</scope>
    <source>
        <strain evidence="5">KCTC 32182</strain>
    </source>
</reference>
<reference evidence="5" key="2">
    <citation type="submission" date="2020-09" db="EMBL/GenBank/DDBJ databases">
        <authorList>
            <person name="Sun Q."/>
            <person name="Kim S."/>
        </authorList>
    </citation>
    <scope>NUCLEOTIDE SEQUENCE</scope>
    <source>
        <strain evidence="5">KCTC 32182</strain>
    </source>
</reference>
<name>A0A918P722_9NEIS</name>
<comment type="subcellular location">
    <subcellularLocation>
        <location evidence="1 4">Bacterial flagellum basal body</location>
    </subcellularLocation>
</comment>
<keyword evidence="6" id="KW-1185">Reference proteome</keyword>
<dbReference type="GO" id="GO:0071973">
    <property type="term" value="P:bacterial-type flagellum-dependent cell motility"/>
    <property type="evidence" value="ECO:0007669"/>
    <property type="project" value="InterPro"/>
</dbReference>
<evidence type="ECO:0000256" key="2">
    <source>
        <dbReference type="ARBA" id="ARBA00009272"/>
    </source>
</evidence>
<evidence type="ECO:0000256" key="1">
    <source>
        <dbReference type="ARBA" id="ARBA00004117"/>
    </source>
</evidence>
<gene>
    <name evidence="4" type="primary">fliE</name>
    <name evidence="5" type="ORF">GCM10011289_35000</name>
</gene>
<comment type="similarity">
    <text evidence="2 4">Belongs to the FliE family.</text>
</comment>
<dbReference type="InterPro" id="IPR001624">
    <property type="entry name" value="FliE"/>
</dbReference>
<dbReference type="PRINTS" id="PR01006">
    <property type="entry name" value="FLGHOOKFLIE"/>
</dbReference>
<sequence>MMEMESIAPLAIDSGAFRLDGAAAAEAPAPGVFERVLETVENTERGVGEALADVATGRVGNLHQVMLSLEQSRLRFELFLQVRNRVLEAYQDIMRMQV</sequence>
<dbReference type="GO" id="GO:0003774">
    <property type="term" value="F:cytoskeletal motor activity"/>
    <property type="evidence" value="ECO:0007669"/>
    <property type="project" value="InterPro"/>
</dbReference>
<protein>
    <recommendedName>
        <fullName evidence="4">Flagellar hook-basal body complex protein FliE</fullName>
    </recommendedName>
</protein>
<dbReference type="GO" id="GO:0005198">
    <property type="term" value="F:structural molecule activity"/>
    <property type="evidence" value="ECO:0007669"/>
    <property type="project" value="InterPro"/>
</dbReference>